<name>A0A8H5HBS4_9AGAR</name>
<dbReference type="OrthoDB" id="3024888at2759"/>
<dbReference type="Proteomes" id="UP000565441">
    <property type="component" value="Unassembled WGS sequence"/>
</dbReference>
<reference evidence="2 3" key="1">
    <citation type="journal article" date="2020" name="ISME J.">
        <title>Uncovering the hidden diversity of litter-decomposition mechanisms in mushroom-forming fungi.</title>
        <authorList>
            <person name="Floudas D."/>
            <person name="Bentzer J."/>
            <person name="Ahren D."/>
            <person name="Johansson T."/>
            <person name="Persson P."/>
            <person name="Tunlid A."/>
        </authorList>
    </citation>
    <scope>NUCLEOTIDE SEQUENCE [LARGE SCALE GENOMIC DNA]</scope>
    <source>
        <strain evidence="2 3">CBS 661.87</strain>
    </source>
</reference>
<feature type="compositionally biased region" description="Low complexity" evidence="1">
    <location>
        <begin position="158"/>
        <end position="177"/>
    </location>
</feature>
<evidence type="ECO:0000313" key="2">
    <source>
        <dbReference type="EMBL" id="KAF5380130.1"/>
    </source>
</evidence>
<dbReference type="AlphaFoldDB" id="A0A8H5HBS4"/>
<feature type="region of interest" description="Disordered" evidence="1">
    <location>
        <begin position="157"/>
        <end position="193"/>
    </location>
</feature>
<protein>
    <submittedName>
        <fullName evidence="2">Uncharacterized protein</fullName>
    </submittedName>
</protein>
<comment type="caution">
    <text evidence="2">The sequence shown here is derived from an EMBL/GenBank/DDBJ whole genome shotgun (WGS) entry which is preliminary data.</text>
</comment>
<sequence>MRPHVYFTHHPRSIKKKASELVECLKVDGPSSKIPCKTVEGVAKALYLGSVAEPLSSRTIALIARSIVAELFWVDKQSSMALQEELADLVTSNFITRWMTEFQRGCNHRHDDSLYPTFDDLVSQLEDVRFKQSNPRLGESDLEDLYLEELEITECANTPSATSSQSSVTQVPGPSSSEPDRTPTQSRMELPSDDACPEETLCLASVLLSDLYSVGFIHLDVMQTCILYLVDNLCLASDIRCLYVLFDRGATHLAPSLGLVFLRTCHYKIMLAGSTMPKDDINEIVELLTLIDDIISEDTMYRNNPSVASYAQRACHRWDSTIVGDISIKC</sequence>
<keyword evidence="3" id="KW-1185">Reference proteome</keyword>
<evidence type="ECO:0000313" key="3">
    <source>
        <dbReference type="Proteomes" id="UP000565441"/>
    </source>
</evidence>
<accession>A0A8H5HBS4</accession>
<organism evidence="2 3">
    <name type="scientific">Tricholomella constricta</name>
    <dbReference type="NCBI Taxonomy" id="117010"/>
    <lineage>
        <taxon>Eukaryota</taxon>
        <taxon>Fungi</taxon>
        <taxon>Dikarya</taxon>
        <taxon>Basidiomycota</taxon>
        <taxon>Agaricomycotina</taxon>
        <taxon>Agaricomycetes</taxon>
        <taxon>Agaricomycetidae</taxon>
        <taxon>Agaricales</taxon>
        <taxon>Tricholomatineae</taxon>
        <taxon>Lyophyllaceae</taxon>
        <taxon>Tricholomella</taxon>
    </lineage>
</organism>
<gene>
    <name evidence="2" type="ORF">D9615_006234</name>
</gene>
<dbReference type="EMBL" id="JAACJP010000014">
    <property type="protein sequence ID" value="KAF5380130.1"/>
    <property type="molecule type" value="Genomic_DNA"/>
</dbReference>
<evidence type="ECO:0000256" key="1">
    <source>
        <dbReference type="SAM" id="MobiDB-lite"/>
    </source>
</evidence>
<proteinExistence type="predicted"/>